<dbReference type="GO" id="GO:0003677">
    <property type="term" value="F:DNA binding"/>
    <property type="evidence" value="ECO:0007669"/>
    <property type="project" value="UniProtKB-KW"/>
</dbReference>
<evidence type="ECO:0000256" key="3">
    <source>
        <dbReference type="ARBA" id="ARBA00023163"/>
    </source>
</evidence>
<organism evidence="5 6">
    <name type="scientific">Virgibacillus salarius</name>
    <dbReference type="NCBI Taxonomy" id="447199"/>
    <lineage>
        <taxon>Bacteria</taxon>
        <taxon>Bacillati</taxon>
        <taxon>Bacillota</taxon>
        <taxon>Bacilli</taxon>
        <taxon>Bacillales</taxon>
        <taxon>Bacillaceae</taxon>
        <taxon>Virgibacillus</taxon>
    </lineage>
</organism>
<dbReference type="GO" id="GO:0006950">
    <property type="term" value="P:response to stress"/>
    <property type="evidence" value="ECO:0007669"/>
    <property type="project" value="TreeGrafter"/>
</dbReference>
<dbReference type="InterPro" id="IPR036390">
    <property type="entry name" value="WH_DNA-bd_sf"/>
</dbReference>
<dbReference type="RefSeq" id="WP_026680344.1">
    <property type="nucleotide sequence ID" value="NZ_BAAACY010000168.1"/>
</dbReference>
<keyword evidence="6" id="KW-1185">Reference proteome</keyword>
<keyword evidence="2" id="KW-0238">DNA-binding</keyword>
<dbReference type="InterPro" id="IPR000835">
    <property type="entry name" value="HTH_MarR-typ"/>
</dbReference>
<dbReference type="SMART" id="SM00347">
    <property type="entry name" value="HTH_MARR"/>
    <property type="match status" value="1"/>
</dbReference>
<dbReference type="GO" id="GO:0003700">
    <property type="term" value="F:DNA-binding transcription factor activity"/>
    <property type="evidence" value="ECO:0007669"/>
    <property type="project" value="InterPro"/>
</dbReference>
<evidence type="ECO:0000313" key="5">
    <source>
        <dbReference type="EMBL" id="MBR7796230.1"/>
    </source>
</evidence>
<evidence type="ECO:0000256" key="1">
    <source>
        <dbReference type="ARBA" id="ARBA00023015"/>
    </source>
</evidence>
<protein>
    <submittedName>
        <fullName evidence="5">MarR family transcriptional regulator</fullName>
    </submittedName>
</protein>
<dbReference type="EMBL" id="JAGSOT010000023">
    <property type="protein sequence ID" value="MBR7796230.1"/>
    <property type="molecule type" value="Genomic_DNA"/>
</dbReference>
<reference evidence="5" key="1">
    <citation type="submission" date="2021-04" db="EMBL/GenBank/DDBJ databases">
        <title>Isolation and polyphasic classification of algal microorganism.</title>
        <authorList>
            <person name="Wang S."/>
        </authorList>
    </citation>
    <scope>NUCLEOTIDE SEQUENCE</scope>
    <source>
        <strain evidence="5">720a</strain>
    </source>
</reference>
<evidence type="ECO:0000256" key="2">
    <source>
        <dbReference type="ARBA" id="ARBA00023125"/>
    </source>
</evidence>
<dbReference type="Pfam" id="PF01047">
    <property type="entry name" value="MarR"/>
    <property type="match status" value="1"/>
</dbReference>
<dbReference type="SUPFAM" id="SSF46785">
    <property type="entry name" value="Winged helix' DNA-binding domain"/>
    <property type="match status" value="1"/>
</dbReference>
<proteinExistence type="predicted"/>
<dbReference type="Proteomes" id="UP000675284">
    <property type="component" value="Unassembled WGS sequence"/>
</dbReference>
<dbReference type="PROSITE" id="PS50995">
    <property type="entry name" value="HTH_MARR_2"/>
    <property type="match status" value="1"/>
</dbReference>
<dbReference type="InterPro" id="IPR036388">
    <property type="entry name" value="WH-like_DNA-bd_sf"/>
</dbReference>
<dbReference type="AlphaFoldDB" id="A0A941ICJ4"/>
<evidence type="ECO:0000259" key="4">
    <source>
        <dbReference type="PROSITE" id="PS50995"/>
    </source>
</evidence>
<dbReference type="InterPro" id="IPR039422">
    <property type="entry name" value="MarR/SlyA-like"/>
</dbReference>
<name>A0A941ICJ4_9BACI</name>
<gene>
    <name evidence="5" type="ORF">KCX74_09255</name>
</gene>
<keyword evidence="3" id="KW-0804">Transcription</keyword>
<dbReference type="PROSITE" id="PS01117">
    <property type="entry name" value="HTH_MARR_1"/>
    <property type="match status" value="1"/>
</dbReference>
<dbReference type="Gene3D" id="1.10.10.10">
    <property type="entry name" value="Winged helix-like DNA-binding domain superfamily/Winged helix DNA-binding domain"/>
    <property type="match status" value="1"/>
</dbReference>
<dbReference type="PANTHER" id="PTHR33164">
    <property type="entry name" value="TRANSCRIPTIONAL REGULATOR, MARR FAMILY"/>
    <property type="match status" value="1"/>
</dbReference>
<accession>A0A941ICJ4</accession>
<sequence>MIIDRTLKEKKEDTSLKLFVVLSKAYRTIMEQVEADIQRRGLNLTDFAVLELLYHKGGQPLKNIGEKILLTSGSITYVVNKLEKKSYLKRIPNPDDRRVTFAEITEKGADLLQTIFPGHWERIEEITNGLNVAEKEIAIELLKKLGTSIRTL</sequence>
<keyword evidence="1" id="KW-0805">Transcription regulation</keyword>
<dbReference type="PRINTS" id="PR00598">
    <property type="entry name" value="HTHMARR"/>
</dbReference>
<dbReference type="PANTHER" id="PTHR33164:SF56">
    <property type="entry name" value="HTH-TYPE TRANSCRIPTIONAL REGULATOR MHQR"/>
    <property type="match status" value="1"/>
</dbReference>
<evidence type="ECO:0000313" key="6">
    <source>
        <dbReference type="Proteomes" id="UP000675284"/>
    </source>
</evidence>
<comment type="caution">
    <text evidence="5">The sequence shown here is derived from an EMBL/GenBank/DDBJ whole genome shotgun (WGS) entry which is preliminary data.</text>
</comment>
<feature type="domain" description="HTH marR-type" evidence="4">
    <location>
        <begin position="15"/>
        <end position="147"/>
    </location>
</feature>
<dbReference type="InterPro" id="IPR023187">
    <property type="entry name" value="Tscrpt_reg_MarR-type_CS"/>
</dbReference>